<protein>
    <submittedName>
        <fullName evidence="4">Uncharacterized protein</fullName>
    </submittedName>
</protein>
<feature type="transmembrane region" description="Helical" evidence="2">
    <location>
        <begin position="157"/>
        <end position="180"/>
    </location>
</feature>
<feature type="region of interest" description="Disordered" evidence="1">
    <location>
        <begin position="234"/>
        <end position="274"/>
    </location>
</feature>
<feature type="signal peptide" evidence="3">
    <location>
        <begin position="1"/>
        <end position="24"/>
    </location>
</feature>
<evidence type="ECO:0000256" key="2">
    <source>
        <dbReference type="SAM" id="Phobius"/>
    </source>
</evidence>
<comment type="caution">
    <text evidence="4">The sequence shown here is derived from an EMBL/GenBank/DDBJ whole genome shotgun (WGS) entry which is preliminary data.</text>
</comment>
<feature type="region of interest" description="Disordered" evidence="1">
    <location>
        <begin position="119"/>
        <end position="149"/>
    </location>
</feature>
<evidence type="ECO:0000313" key="5">
    <source>
        <dbReference type="Proteomes" id="UP001194580"/>
    </source>
</evidence>
<evidence type="ECO:0000256" key="1">
    <source>
        <dbReference type="SAM" id="MobiDB-lite"/>
    </source>
</evidence>
<keyword evidence="2" id="KW-1133">Transmembrane helix</keyword>
<keyword evidence="5" id="KW-1185">Reference proteome</keyword>
<dbReference type="Proteomes" id="UP001194580">
    <property type="component" value="Unassembled WGS sequence"/>
</dbReference>
<proteinExistence type="predicted"/>
<keyword evidence="2" id="KW-0472">Membrane</keyword>
<gene>
    <name evidence="4" type="ORF">BGZ95_004603</name>
</gene>
<dbReference type="AlphaFoldDB" id="A0AAD4H9A9"/>
<reference evidence="4" key="1">
    <citation type="journal article" date="2020" name="Fungal Divers.">
        <title>Resolving the Mortierellaceae phylogeny through synthesis of multi-gene phylogenetics and phylogenomics.</title>
        <authorList>
            <person name="Vandepol N."/>
            <person name="Liber J."/>
            <person name="Desiro A."/>
            <person name="Na H."/>
            <person name="Kennedy M."/>
            <person name="Barry K."/>
            <person name="Grigoriev I.V."/>
            <person name="Miller A.N."/>
            <person name="O'Donnell K."/>
            <person name="Stajich J.E."/>
            <person name="Bonito G."/>
        </authorList>
    </citation>
    <scope>NUCLEOTIDE SEQUENCE</scope>
    <source>
        <strain evidence="4">NRRL 28262</strain>
    </source>
</reference>
<feature type="chain" id="PRO_5042184827" evidence="3">
    <location>
        <begin position="25"/>
        <end position="274"/>
    </location>
</feature>
<name>A0AAD4H9A9_9FUNG</name>
<organism evidence="4 5">
    <name type="scientific">Linnemannia exigua</name>
    <dbReference type="NCBI Taxonomy" id="604196"/>
    <lineage>
        <taxon>Eukaryota</taxon>
        <taxon>Fungi</taxon>
        <taxon>Fungi incertae sedis</taxon>
        <taxon>Mucoromycota</taxon>
        <taxon>Mortierellomycotina</taxon>
        <taxon>Mortierellomycetes</taxon>
        <taxon>Mortierellales</taxon>
        <taxon>Mortierellaceae</taxon>
        <taxon>Linnemannia</taxon>
    </lineage>
</organism>
<evidence type="ECO:0000313" key="4">
    <source>
        <dbReference type="EMBL" id="KAG0278141.1"/>
    </source>
</evidence>
<evidence type="ECO:0000256" key="3">
    <source>
        <dbReference type="SAM" id="SignalP"/>
    </source>
</evidence>
<keyword evidence="2" id="KW-0812">Transmembrane</keyword>
<keyword evidence="3" id="KW-0732">Signal</keyword>
<sequence length="274" mass="29733">MALSTKTWLFAWAIVAAIAVLCQGASTLPESCPQCKQVDVYLSKCNNSALHMETWPGEREYGPTVEAVACQCNLLVYNQTASCMSCQSSTTAHYTVMDLPRYKSMCTFFGQKDFPDLPVAPGSSTTSQPALPTGTDLPPEGVNGGSASSHSSLSSGAVAGIIVSAVALIVALSVAGYVYARRKRELAKQKEEEELYKFQENSRNSYMEAPLPQYTGMIQSSLPSLPQLTNLRVMNPDSDDDNNYGRGKPFHKGNSFEVQRGSSPGWRRGSFDDD</sequence>
<accession>A0AAD4H9A9</accession>
<dbReference type="EMBL" id="JAAAIL010000217">
    <property type="protein sequence ID" value="KAG0278141.1"/>
    <property type="molecule type" value="Genomic_DNA"/>
</dbReference>